<evidence type="ECO:0000313" key="2">
    <source>
        <dbReference type="Proteomes" id="UP000220959"/>
    </source>
</evidence>
<reference evidence="1 2" key="1">
    <citation type="journal article" date="2017" name="Front. Microbiol.">
        <title>New Insights into the Diversity of the Genus Faecalibacterium.</title>
        <authorList>
            <person name="Benevides L."/>
            <person name="Burman S."/>
            <person name="Martin R."/>
            <person name="Robert V."/>
            <person name="Thomas M."/>
            <person name="Miquel S."/>
            <person name="Chain F."/>
            <person name="Sokol H."/>
            <person name="Bermudez-Humaran L.G."/>
            <person name="Morrison M."/>
            <person name="Langella P."/>
            <person name="Azevedo V.A."/>
            <person name="Chatel J.M."/>
            <person name="Soares S."/>
        </authorList>
    </citation>
    <scope>NUCLEOTIDE SEQUENCE [LARGE SCALE GENOMIC DNA]</scope>
    <source>
        <strain evidence="2">CNCM I-4541</strain>
    </source>
</reference>
<protein>
    <submittedName>
        <fullName evidence="1">Uncharacterized protein</fullName>
    </submittedName>
</protein>
<name>A0ACC9D4I8_9FIRM</name>
<proteinExistence type="predicted"/>
<organism evidence="1 2">
    <name type="scientific">Faecalibacterium langellae</name>
    <dbReference type="NCBI Taxonomy" id="3435293"/>
    <lineage>
        <taxon>Bacteria</taxon>
        <taxon>Bacillati</taxon>
        <taxon>Bacillota</taxon>
        <taxon>Clostridia</taxon>
        <taxon>Eubacteriales</taxon>
        <taxon>Oscillospiraceae</taxon>
        <taxon>Faecalibacterium</taxon>
    </lineage>
</organism>
<comment type="caution">
    <text evidence="1">The sequence shown here is derived from an EMBL/GenBank/DDBJ whole genome shotgun (WGS) entry which is preliminary data.</text>
</comment>
<evidence type="ECO:0000313" key="1">
    <source>
        <dbReference type="EMBL" id="PDX62522.1"/>
    </source>
</evidence>
<keyword evidence="2" id="KW-1185">Reference proteome</keyword>
<sequence length="202" mass="23880">MMEHLWNSYYVQMRITYREHSRDGQVKSRIRTFDCDSHIAEAVRLLNEKGYATGNCCEDHPYRVIPDNNQRKYKNTAYFEGGYLQFCSIEDKKVVLAKLKEKSDYFSEDTHSKIPGIMSSLYWEPIRSAEVDGHKYSVMRYETLTKIFKVIYQDIWKTLLEVAQELPHKETDDPWILKAEILDKPLKPHFANVQGLKTFEEV</sequence>
<dbReference type="Proteomes" id="UP000220959">
    <property type="component" value="Unassembled WGS sequence"/>
</dbReference>
<dbReference type="EMBL" id="NMTR01000001">
    <property type="protein sequence ID" value="PDX62522.1"/>
    <property type="molecule type" value="Genomic_DNA"/>
</dbReference>
<accession>A0ACC9D4I8</accession>
<gene>
    <name evidence="1" type="ORF">CGS49_00480</name>
</gene>